<reference evidence="2" key="2">
    <citation type="submission" date="2025-08" db="UniProtKB">
        <authorList>
            <consortium name="Ensembl"/>
        </authorList>
    </citation>
    <scope>IDENTIFICATION</scope>
</reference>
<gene>
    <name evidence="2" type="primary">dele1</name>
</gene>
<reference evidence="2" key="3">
    <citation type="submission" date="2025-09" db="UniProtKB">
        <authorList>
            <consortium name="Ensembl"/>
        </authorList>
    </citation>
    <scope>IDENTIFICATION</scope>
</reference>
<evidence type="ECO:0000256" key="1">
    <source>
        <dbReference type="SAM" id="MobiDB-lite"/>
    </source>
</evidence>
<dbReference type="InParanoid" id="A0A667WRY4"/>
<accession>A0A667WRY4</accession>
<dbReference type="PANTHER" id="PTHR45011">
    <property type="entry name" value="DAP3-BINDING CELL DEATH ENHANCER 1"/>
    <property type="match status" value="1"/>
</dbReference>
<feature type="region of interest" description="Disordered" evidence="1">
    <location>
        <begin position="217"/>
        <end position="246"/>
    </location>
</feature>
<dbReference type="GeneID" id="115366391"/>
<dbReference type="GO" id="GO:0005739">
    <property type="term" value="C:mitochondrion"/>
    <property type="evidence" value="ECO:0007669"/>
    <property type="project" value="TreeGrafter"/>
</dbReference>
<name>A0A667WRY4_9TELE</name>
<dbReference type="CTD" id="9812"/>
<feature type="region of interest" description="Disordered" evidence="1">
    <location>
        <begin position="505"/>
        <end position="537"/>
    </location>
</feature>
<organism evidence="2 3">
    <name type="scientific">Myripristis murdjan</name>
    <name type="common">pinecone soldierfish</name>
    <dbReference type="NCBI Taxonomy" id="586833"/>
    <lineage>
        <taxon>Eukaryota</taxon>
        <taxon>Metazoa</taxon>
        <taxon>Chordata</taxon>
        <taxon>Craniata</taxon>
        <taxon>Vertebrata</taxon>
        <taxon>Euteleostomi</taxon>
        <taxon>Actinopterygii</taxon>
        <taxon>Neopterygii</taxon>
        <taxon>Teleostei</taxon>
        <taxon>Neoteleostei</taxon>
        <taxon>Acanthomorphata</taxon>
        <taxon>Holocentriformes</taxon>
        <taxon>Holocentridae</taxon>
        <taxon>Myripristis</taxon>
    </lineage>
</organism>
<evidence type="ECO:0000313" key="2">
    <source>
        <dbReference type="Ensembl" id="ENSMMDP00005004428.1"/>
    </source>
</evidence>
<dbReference type="InterPro" id="IPR006597">
    <property type="entry name" value="Sel1-like"/>
</dbReference>
<keyword evidence="3" id="KW-1185">Reference proteome</keyword>
<dbReference type="GeneTree" id="ENSGT00390000002137"/>
<dbReference type="InterPro" id="IPR052748">
    <property type="entry name" value="ISR_Activator"/>
</dbReference>
<feature type="region of interest" description="Disordered" evidence="1">
    <location>
        <begin position="38"/>
        <end position="64"/>
    </location>
</feature>
<feature type="compositionally biased region" description="Low complexity" evidence="1">
    <location>
        <begin position="167"/>
        <end position="184"/>
    </location>
</feature>
<dbReference type="Pfam" id="PF08238">
    <property type="entry name" value="Sel1"/>
    <property type="match status" value="5"/>
</dbReference>
<dbReference type="Gene3D" id="1.25.40.10">
    <property type="entry name" value="Tetratricopeptide repeat domain"/>
    <property type="match status" value="1"/>
</dbReference>
<evidence type="ECO:0000313" key="3">
    <source>
        <dbReference type="Proteomes" id="UP000472263"/>
    </source>
</evidence>
<dbReference type="InterPro" id="IPR011990">
    <property type="entry name" value="TPR-like_helical_dom_sf"/>
</dbReference>
<feature type="compositionally biased region" description="Basic and acidic residues" evidence="1">
    <location>
        <begin position="237"/>
        <end position="246"/>
    </location>
</feature>
<dbReference type="AlphaFoldDB" id="A0A667WRY4"/>
<evidence type="ECO:0008006" key="4">
    <source>
        <dbReference type="Google" id="ProtNLM"/>
    </source>
</evidence>
<dbReference type="PANTHER" id="PTHR45011:SF1">
    <property type="entry name" value="DAP3-BINDING CELL DEATH ENHANCER 1"/>
    <property type="match status" value="1"/>
</dbReference>
<proteinExistence type="predicted"/>
<protein>
    <recommendedName>
        <fullName evidence="4">DAP3 binding cell death enhancer 1</fullName>
    </recommendedName>
</protein>
<sequence length="537" mass="57944">MWRVQGFVGRVLNRCHGNAPLRLPQNHHVEDEVISSSTVLSTSCHSSDSSSQKGEDGERRKKQKTSQFCYAELPRYTALDAVGWGAAALLFMQICRRIHSQFSSGSEPSPSPTPGALAASSTLHKCGYRIVLETLSRRDVLPRGRSVLCLQGAPERQSRVQSLAQDSSSSSSSSSGSEGSASSSTEQGHLTTGSPFSDHQRADLRPDSPLIEESLFSAASPSENQPAGRSHTQTTESTDKDVPSDEEKLTGAALNLRHVADSSVPVILNIIGLESAKTENYEAAFTCFLAAAEHGYNKAQFNTGVCYERGRGVRRDREKALHYYQQAAVQGHRQAQYRYAKLLLTSRGQKSMEALDTAIGLLEQAAADGLTEAQVCLASVFSQEPVRDGRKSVHYLKMAAERGDGTALLFLGQCYESGFGVQHNLMMAIDFYKRAARAGNSQAQSLLTPPSGTEEDAVLRSTRSAPCFFISDHLRQQLLSSLTNPVCPSSLPLLPHSWSTGSLGAQSALSSTSPHLHPHPQAQSTQGGPCQWTVGIG</sequence>
<dbReference type="RefSeq" id="XP_029917670.1">
    <property type="nucleotide sequence ID" value="XM_030061810.1"/>
</dbReference>
<reference evidence="2" key="1">
    <citation type="submission" date="2019-06" db="EMBL/GenBank/DDBJ databases">
        <authorList>
            <consortium name="Wellcome Sanger Institute Data Sharing"/>
        </authorList>
    </citation>
    <scope>NUCLEOTIDE SEQUENCE [LARGE SCALE GENOMIC DNA]</scope>
</reference>
<dbReference type="GO" id="GO:0008625">
    <property type="term" value="P:extrinsic apoptotic signaling pathway via death domain receptors"/>
    <property type="evidence" value="ECO:0007669"/>
    <property type="project" value="TreeGrafter"/>
</dbReference>
<feature type="compositionally biased region" description="Low complexity" evidence="1">
    <location>
        <begin position="38"/>
        <end position="51"/>
    </location>
</feature>
<feature type="compositionally biased region" description="Polar residues" evidence="1">
    <location>
        <begin position="185"/>
        <end position="197"/>
    </location>
</feature>
<dbReference type="Proteomes" id="UP000472263">
    <property type="component" value="Chromosome 10"/>
</dbReference>
<dbReference type="SMART" id="SM00671">
    <property type="entry name" value="SEL1"/>
    <property type="match status" value="3"/>
</dbReference>
<dbReference type="OrthoDB" id="2384430at2759"/>
<feature type="compositionally biased region" description="Polar residues" evidence="1">
    <location>
        <begin position="217"/>
        <end position="236"/>
    </location>
</feature>
<feature type="compositionally biased region" description="Polar residues" evidence="1">
    <location>
        <begin position="505"/>
        <end position="514"/>
    </location>
</feature>
<dbReference type="Ensembl" id="ENSMMDT00005004543.1">
    <property type="protein sequence ID" value="ENSMMDP00005004428.1"/>
    <property type="gene ID" value="ENSMMDG00005002405.1"/>
</dbReference>
<dbReference type="SUPFAM" id="SSF81901">
    <property type="entry name" value="HCP-like"/>
    <property type="match status" value="1"/>
</dbReference>
<feature type="region of interest" description="Disordered" evidence="1">
    <location>
        <begin position="152"/>
        <end position="204"/>
    </location>
</feature>